<dbReference type="PANTHER" id="PTHR11895:SF7">
    <property type="entry name" value="GLUTAMYL-TRNA(GLN) AMIDOTRANSFERASE SUBUNIT A, MITOCHONDRIAL"/>
    <property type="match status" value="1"/>
</dbReference>
<comment type="caution">
    <text evidence="4">The sequence shown here is derived from an EMBL/GenBank/DDBJ whole genome shotgun (WGS) entry which is preliminary data.</text>
</comment>
<accession>A0ABN2VNN2</accession>
<comment type="similarity">
    <text evidence="1">Belongs to the amidase family.</text>
</comment>
<evidence type="ECO:0000256" key="2">
    <source>
        <dbReference type="SAM" id="MobiDB-lite"/>
    </source>
</evidence>
<organism evidence="4 5">
    <name type="scientific">Streptomyces albiaxialis</name>
    <dbReference type="NCBI Taxonomy" id="329523"/>
    <lineage>
        <taxon>Bacteria</taxon>
        <taxon>Bacillati</taxon>
        <taxon>Actinomycetota</taxon>
        <taxon>Actinomycetes</taxon>
        <taxon>Kitasatosporales</taxon>
        <taxon>Streptomycetaceae</taxon>
        <taxon>Streptomyces</taxon>
    </lineage>
</organism>
<dbReference type="InterPro" id="IPR000120">
    <property type="entry name" value="Amidase"/>
</dbReference>
<feature type="region of interest" description="Disordered" evidence="2">
    <location>
        <begin position="137"/>
        <end position="159"/>
    </location>
</feature>
<evidence type="ECO:0000313" key="4">
    <source>
        <dbReference type="EMBL" id="GAA2067301.1"/>
    </source>
</evidence>
<evidence type="ECO:0000256" key="1">
    <source>
        <dbReference type="ARBA" id="ARBA00009199"/>
    </source>
</evidence>
<dbReference type="EMBL" id="BAAAPE010000002">
    <property type="protein sequence ID" value="GAA2067301.1"/>
    <property type="molecule type" value="Genomic_DNA"/>
</dbReference>
<dbReference type="PROSITE" id="PS00571">
    <property type="entry name" value="AMIDASES"/>
    <property type="match status" value="1"/>
</dbReference>
<dbReference type="InterPro" id="IPR020556">
    <property type="entry name" value="Amidase_CS"/>
</dbReference>
<dbReference type="Pfam" id="PF01425">
    <property type="entry name" value="Amidase"/>
    <property type="match status" value="1"/>
</dbReference>
<dbReference type="Gene3D" id="3.90.1300.10">
    <property type="entry name" value="Amidase signature (AS) domain"/>
    <property type="match status" value="1"/>
</dbReference>
<feature type="domain" description="Amidase" evidence="3">
    <location>
        <begin position="30"/>
        <end position="442"/>
    </location>
</feature>
<sequence>MEPKEPSDLVWQDAVGLAKLISAGTVSAVEVVTAHLDRIEAVADRVNAFVTVLGEQALHAAARPADGPLGGVPFTVKDSFDTAGVPTTRGSRLFADRVPGTDATPVARLRQAGGILLAKTNLPEMSYWTETDNRLTGRSLNPYDPRRTPGGSSGGESAAIASGLSPLGIGSDVAISVRGPAADTGIAAIKPTHGRVPMTGHFPAVPRRWWHAGPMARSVRDLRLALSLMEGPDGHDPYAVARPSADRTRGGDRLRIGWTTAAFGTVDRQVAATVAAAATALAELGHDVRESELPWLAERDCTLLSATLFPPEVRPALRAVASGRETEVHPVIAATLESAEVPPADYLAAEHEVERLRARFAAWFADHDVLLCPVTPFPAPPHGRGRLDVDGVSLPARAVMRATVPFNLTGLPAVALPFGVTDDGLPLGVQLVSRWWADALLLDVAEGLEKVSPVHGRRPAF</sequence>
<dbReference type="SUPFAM" id="SSF75304">
    <property type="entry name" value="Amidase signature (AS) enzymes"/>
    <property type="match status" value="1"/>
</dbReference>
<dbReference type="Proteomes" id="UP001500016">
    <property type="component" value="Unassembled WGS sequence"/>
</dbReference>
<reference evidence="4 5" key="1">
    <citation type="journal article" date="2019" name="Int. J. Syst. Evol. Microbiol.">
        <title>The Global Catalogue of Microorganisms (GCM) 10K type strain sequencing project: providing services to taxonomists for standard genome sequencing and annotation.</title>
        <authorList>
            <consortium name="The Broad Institute Genomics Platform"/>
            <consortium name="The Broad Institute Genome Sequencing Center for Infectious Disease"/>
            <person name="Wu L."/>
            <person name="Ma J."/>
        </authorList>
    </citation>
    <scope>NUCLEOTIDE SEQUENCE [LARGE SCALE GENOMIC DNA]</scope>
    <source>
        <strain evidence="4 5">JCM 15478</strain>
    </source>
</reference>
<gene>
    <name evidence="4" type="ORF">GCM10009801_14540</name>
</gene>
<dbReference type="PANTHER" id="PTHR11895">
    <property type="entry name" value="TRANSAMIDASE"/>
    <property type="match status" value="1"/>
</dbReference>
<proteinExistence type="inferred from homology"/>
<keyword evidence="5" id="KW-1185">Reference proteome</keyword>
<evidence type="ECO:0000259" key="3">
    <source>
        <dbReference type="Pfam" id="PF01425"/>
    </source>
</evidence>
<evidence type="ECO:0000313" key="5">
    <source>
        <dbReference type="Proteomes" id="UP001500016"/>
    </source>
</evidence>
<protein>
    <submittedName>
        <fullName evidence="4">Amidase</fullName>
    </submittedName>
</protein>
<dbReference type="InterPro" id="IPR036928">
    <property type="entry name" value="AS_sf"/>
</dbReference>
<dbReference type="InterPro" id="IPR023631">
    <property type="entry name" value="Amidase_dom"/>
</dbReference>
<name>A0ABN2VNN2_9ACTN</name>